<evidence type="ECO:0000256" key="1">
    <source>
        <dbReference type="SAM" id="SignalP"/>
    </source>
</evidence>
<dbReference type="EMBL" id="JAQMWT010000351">
    <property type="protein sequence ID" value="KAJ8603439.1"/>
    <property type="molecule type" value="Genomic_DNA"/>
</dbReference>
<dbReference type="AlphaFoldDB" id="A0AAD7UGI2"/>
<gene>
    <name evidence="2" type="ORF">CTAYLR_003972</name>
</gene>
<reference evidence="2" key="1">
    <citation type="submission" date="2023-01" db="EMBL/GenBank/DDBJ databases">
        <title>Metagenome sequencing of chrysophaentin producing Chrysophaeum taylorii.</title>
        <authorList>
            <person name="Davison J."/>
            <person name="Bewley C."/>
        </authorList>
    </citation>
    <scope>NUCLEOTIDE SEQUENCE</scope>
    <source>
        <strain evidence="2">NIES-1699</strain>
    </source>
</reference>
<feature type="chain" id="PRO_5042048439" evidence="1">
    <location>
        <begin position="19"/>
        <end position="413"/>
    </location>
</feature>
<sequence length="413" mass="45322">MLLVFIIQGVVVVAVVECPRLGKTALSSSSRPRGVLEELERSIPAVTHSQSELVAFPYPRDTVVVVDQRVVVHRSFLEASKHAAHLRFVKSVVDRRRVVNAAYRFSAGTRGVKRCDGWPFVVIAKVAGYDQCGILAPNPYFDLLRERPVVVRPPGTDRRVLWRGNITGRSCDKNAGNVARLAAASLTVMAPELFDVRCIHCSPRYDVDECASVVPSREYGATAPTVGYTTLMRELARDPDRIRGSYVPQSEFSNHTFLLHLPGAFTGSYSRNLNSLWSAGGAVLIWDASYVEFYFPALAHGITHLAVNLCNAKRTVEGLDAARIATLASNARRVYDAWLCPDCLAAYYQALLAALPSSPGVVVVNKGNCTEGLVEILGARPHVEDNKFYRALPSTHLITRPFTDCNALLNGFP</sequence>
<evidence type="ECO:0000313" key="2">
    <source>
        <dbReference type="EMBL" id="KAJ8603439.1"/>
    </source>
</evidence>
<comment type="caution">
    <text evidence="2">The sequence shown here is derived from an EMBL/GenBank/DDBJ whole genome shotgun (WGS) entry which is preliminary data.</text>
</comment>
<keyword evidence="1" id="KW-0732">Signal</keyword>
<protein>
    <submittedName>
        <fullName evidence="2">Uncharacterized protein</fullName>
    </submittedName>
</protein>
<name>A0AAD7UGI2_9STRA</name>
<proteinExistence type="predicted"/>
<feature type="signal peptide" evidence="1">
    <location>
        <begin position="1"/>
        <end position="18"/>
    </location>
</feature>
<accession>A0AAD7UGI2</accession>
<dbReference type="Proteomes" id="UP001230188">
    <property type="component" value="Unassembled WGS sequence"/>
</dbReference>
<evidence type="ECO:0000313" key="3">
    <source>
        <dbReference type="Proteomes" id="UP001230188"/>
    </source>
</evidence>
<organism evidence="2 3">
    <name type="scientific">Chrysophaeum taylorii</name>
    <dbReference type="NCBI Taxonomy" id="2483200"/>
    <lineage>
        <taxon>Eukaryota</taxon>
        <taxon>Sar</taxon>
        <taxon>Stramenopiles</taxon>
        <taxon>Ochrophyta</taxon>
        <taxon>Pelagophyceae</taxon>
        <taxon>Pelagomonadales</taxon>
        <taxon>Pelagomonadaceae</taxon>
        <taxon>Chrysophaeum</taxon>
    </lineage>
</organism>
<keyword evidence="3" id="KW-1185">Reference proteome</keyword>